<evidence type="ECO:0000256" key="7">
    <source>
        <dbReference type="ARBA" id="ARBA00023204"/>
    </source>
</evidence>
<comment type="caution">
    <text evidence="11">The sequence shown here is derived from an EMBL/GenBank/DDBJ whole genome shotgun (WGS) entry which is preliminary data.</text>
</comment>
<dbReference type="Pfam" id="PF19833">
    <property type="entry name" value="RecG_dom3_C"/>
    <property type="match status" value="1"/>
</dbReference>
<evidence type="ECO:0000313" key="11">
    <source>
        <dbReference type="EMBL" id="MFC0082299.1"/>
    </source>
</evidence>
<name>A0ABV6C3P6_9ACTN</name>
<keyword evidence="12" id="KW-1185">Reference proteome</keyword>
<dbReference type="InterPro" id="IPR001650">
    <property type="entry name" value="Helicase_C-like"/>
</dbReference>
<accession>A0ABV6C3P6</accession>
<evidence type="ECO:0000256" key="8">
    <source>
        <dbReference type="ARBA" id="ARBA00049819"/>
    </source>
</evidence>
<evidence type="ECO:0000259" key="10">
    <source>
        <dbReference type="PROSITE" id="PS51194"/>
    </source>
</evidence>
<evidence type="ECO:0000256" key="4">
    <source>
        <dbReference type="ARBA" id="ARBA00022806"/>
    </source>
</evidence>
<dbReference type="PANTHER" id="PTHR47964:SF1">
    <property type="entry name" value="ATP-DEPENDENT DNA HELICASE HOMOLOG RECG, CHLOROPLASTIC"/>
    <property type="match status" value="1"/>
</dbReference>
<evidence type="ECO:0000259" key="9">
    <source>
        <dbReference type="PROSITE" id="PS51192"/>
    </source>
</evidence>
<dbReference type="Gene3D" id="3.40.50.300">
    <property type="entry name" value="P-loop containing nucleotide triphosphate hydrolases"/>
    <property type="match status" value="2"/>
</dbReference>
<evidence type="ECO:0000256" key="2">
    <source>
        <dbReference type="ARBA" id="ARBA00022763"/>
    </source>
</evidence>
<dbReference type="Gene3D" id="2.40.50.140">
    <property type="entry name" value="Nucleic acid-binding proteins"/>
    <property type="match status" value="1"/>
</dbReference>
<dbReference type="SMART" id="SM00490">
    <property type="entry name" value="HELICc"/>
    <property type="match status" value="1"/>
</dbReference>
<keyword evidence="6" id="KW-0238">DNA-binding</keyword>
<dbReference type="CDD" id="cd04488">
    <property type="entry name" value="RecG_wedge_OBF"/>
    <property type="match status" value="1"/>
</dbReference>
<dbReference type="SUPFAM" id="SSF52540">
    <property type="entry name" value="P-loop containing nucleoside triphosphate hydrolases"/>
    <property type="match status" value="2"/>
</dbReference>
<keyword evidence="1" id="KW-0547">Nucleotide-binding</keyword>
<reference evidence="11 12" key="1">
    <citation type="submission" date="2024-09" db="EMBL/GenBank/DDBJ databases">
        <authorList>
            <person name="Sun Q."/>
            <person name="Mori K."/>
        </authorList>
    </citation>
    <scope>NUCLEOTIDE SEQUENCE [LARGE SCALE GENOMIC DNA]</scope>
    <source>
        <strain evidence="11 12">JCM 15389</strain>
    </source>
</reference>
<dbReference type="Pfam" id="PF00271">
    <property type="entry name" value="Helicase_C"/>
    <property type="match status" value="1"/>
</dbReference>
<evidence type="ECO:0000313" key="12">
    <source>
        <dbReference type="Proteomes" id="UP001589788"/>
    </source>
</evidence>
<dbReference type="GO" id="GO:0016787">
    <property type="term" value="F:hydrolase activity"/>
    <property type="evidence" value="ECO:0007669"/>
    <property type="project" value="UniProtKB-KW"/>
</dbReference>
<dbReference type="InterPro" id="IPR047112">
    <property type="entry name" value="RecG/Mfd"/>
</dbReference>
<dbReference type="Pfam" id="PF00270">
    <property type="entry name" value="DEAD"/>
    <property type="match status" value="1"/>
</dbReference>
<dbReference type="PROSITE" id="PS51194">
    <property type="entry name" value="HELICASE_CTER"/>
    <property type="match status" value="1"/>
</dbReference>
<keyword evidence="7" id="KW-0234">DNA repair</keyword>
<dbReference type="NCBIfam" id="NF008168">
    <property type="entry name" value="PRK10917.2-2"/>
    <property type="match status" value="1"/>
</dbReference>
<dbReference type="InterPro" id="IPR011545">
    <property type="entry name" value="DEAD/DEAH_box_helicase_dom"/>
</dbReference>
<protein>
    <recommendedName>
        <fullName evidence="8">Probable DNA 3'-5' helicase RecG</fullName>
    </recommendedName>
</protein>
<dbReference type="InterPro" id="IPR014001">
    <property type="entry name" value="Helicase_ATP-bd"/>
</dbReference>
<gene>
    <name evidence="11" type="primary">recG</name>
    <name evidence="11" type="ORF">ACFFRE_09105</name>
</gene>
<dbReference type="PANTHER" id="PTHR47964">
    <property type="entry name" value="ATP-DEPENDENT DNA HELICASE HOMOLOG RECG, CHLOROPLASTIC"/>
    <property type="match status" value="1"/>
</dbReference>
<keyword evidence="2" id="KW-0227">DNA damage</keyword>
<evidence type="ECO:0000256" key="3">
    <source>
        <dbReference type="ARBA" id="ARBA00022801"/>
    </source>
</evidence>
<dbReference type="EMBL" id="JBHLYQ010000088">
    <property type="protein sequence ID" value="MFC0082299.1"/>
    <property type="molecule type" value="Genomic_DNA"/>
</dbReference>
<organism evidence="11 12">
    <name type="scientific">Aciditerrimonas ferrireducens</name>
    <dbReference type="NCBI Taxonomy" id="667306"/>
    <lineage>
        <taxon>Bacteria</taxon>
        <taxon>Bacillati</taxon>
        <taxon>Actinomycetota</taxon>
        <taxon>Acidimicrobiia</taxon>
        <taxon>Acidimicrobiales</taxon>
        <taxon>Acidimicrobiaceae</taxon>
        <taxon>Aciditerrimonas</taxon>
    </lineage>
</organism>
<feature type="domain" description="Helicase ATP-binding" evidence="9">
    <location>
        <begin position="286"/>
        <end position="464"/>
    </location>
</feature>
<dbReference type="InterPro" id="IPR012340">
    <property type="entry name" value="NA-bd_OB-fold"/>
</dbReference>
<evidence type="ECO:0000256" key="1">
    <source>
        <dbReference type="ARBA" id="ARBA00022741"/>
    </source>
</evidence>
<keyword evidence="5" id="KW-0067">ATP-binding</keyword>
<dbReference type="GO" id="GO:0003678">
    <property type="term" value="F:DNA helicase activity"/>
    <property type="evidence" value="ECO:0007669"/>
    <property type="project" value="UniProtKB-EC"/>
</dbReference>
<dbReference type="InterPro" id="IPR033454">
    <property type="entry name" value="RecG_wedge"/>
</dbReference>
<dbReference type="SUPFAM" id="SSF50249">
    <property type="entry name" value="Nucleic acid-binding proteins"/>
    <property type="match status" value="1"/>
</dbReference>
<sequence>MVEGPPGRRLSQLARLEVGVLQGCGPVRQRRLAEMGVTSVLDLLTTYPLRYRDQRRLAQVAELVPGEAAWVRAVVRRARLVPSRGRQRVELVVADSSGALTVTFFNQRFRLRQLPEGTEALFYGPLQVFRGRRQLTNPQVDLEGRRSGRIAPQYPASERAGVASWEIAQLVEEALDRAGRFADPVPEAWRSRLGLVDRTQAFSGIHRPERLRDAALARRRLAFDELLRLQVDVLRRRLVLEAGTRGVVHRAAAAPGGSALVRELLARLPFALTGAQERAIDQVLADMARPRPMHRLLQGDVGSGKTLVAAAALACCAEGGYQGVLLAPTEVLAEQHHRSLLRLLGELEVEDPGALGGRRPLAVGLLTGRLPAGQRRQLLERLEAGQLDVVVGTHAVLTPAVELPRLGLVVVDEQHRFGVAQRAELRARQEAAGRAVPDLLVMTATPIPRTAAMTVLGDLEVTELDELPPGRQPVETRWLRTPSEQAEAWERVRQEVAKGHRAYVVCPLVADGGAKEAKAAAAERERLASAELAGIPLGLLHGQLPADEKEAALAAFAEGRTPVLVATTVVEVGVDVPEATVMVVEDAGQFGIAQLHQLRGRVGRSARPSWCYLLASELTGETRTRLEALEATTDGFALAEIDLELRGEGTVLGTRQRGRSDLKLASLRRKHRGLVAQARAVAEDLVGEDPDLTAQPLLRDEVDCLLGGTGAYLGTG</sequence>
<keyword evidence="4 11" id="KW-0347">Helicase</keyword>
<dbReference type="Proteomes" id="UP001589788">
    <property type="component" value="Unassembled WGS sequence"/>
</dbReference>
<feature type="domain" description="Helicase C-terminal" evidence="10">
    <location>
        <begin position="491"/>
        <end position="649"/>
    </location>
</feature>
<evidence type="ECO:0000256" key="6">
    <source>
        <dbReference type="ARBA" id="ARBA00023125"/>
    </source>
</evidence>
<dbReference type="InterPro" id="IPR027417">
    <property type="entry name" value="P-loop_NTPase"/>
</dbReference>
<evidence type="ECO:0000256" key="5">
    <source>
        <dbReference type="ARBA" id="ARBA00022840"/>
    </source>
</evidence>
<dbReference type="InterPro" id="IPR045562">
    <property type="entry name" value="RecG_dom3_C"/>
</dbReference>
<dbReference type="Pfam" id="PF17191">
    <property type="entry name" value="RecG_wedge"/>
    <property type="match status" value="1"/>
</dbReference>
<keyword evidence="3 11" id="KW-0378">Hydrolase</keyword>
<dbReference type="PROSITE" id="PS51192">
    <property type="entry name" value="HELICASE_ATP_BIND_1"/>
    <property type="match status" value="1"/>
</dbReference>
<proteinExistence type="predicted"/>
<dbReference type="SMART" id="SM00487">
    <property type="entry name" value="DEXDc"/>
    <property type="match status" value="1"/>
</dbReference>